<keyword evidence="3 7" id="KW-0812">Transmembrane</keyword>
<dbReference type="Proteomes" id="UP001168640">
    <property type="component" value="Unassembled WGS sequence"/>
</dbReference>
<feature type="transmembrane region" description="Helical" evidence="7">
    <location>
        <begin position="329"/>
        <end position="350"/>
    </location>
</feature>
<evidence type="ECO:0000256" key="1">
    <source>
        <dbReference type="ARBA" id="ARBA00004651"/>
    </source>
</evidence>
<keyword evidence="4 7" id="KW-1133">Transmembrane helix</keyword>
<comment type="subcellular location">
    <subcellularLocation>
        <location evidence="1">Cell membrane</location>
        <topology evidence="1">Multi-pass membrane protein</topology>
    </subcellularLocation>
</comment>
<gene>
    <name evidence="9" type="ORF">QVZ43_02795</name>
</gene>
<dbReference type="InterPro" id="IPR050189">
    <property type="entry name" value="MFS_Efflux_Transporters"/>
</dbReference>
<feature type="transmembrane region" description="Helical" evidence="7">
    <location>
        <begin position="7"/>
        <end position="32"/>
    </location>
</feature>
<dbReference type="SUPFAM" id="SSF103473">
    <property type="entry name" value="MFS general substrate transporter"/>
    <property type="match status" value="1"/>
</dbReference>
<dbReference type="Pfam" id="PF07690">
    <property type="entry name" value="MFS_1"/>
    <property type="match status" value="1"/>
</dbReference>
<feature type="transmembrane region" description="Helical" evidence="7">
    <location>
        <begin position="163"/>
        <end position="186"/>
    </location>
</feature>
<dbReference type="EMBL" id="JAUMIS010000001">
    <property type="protein sequence ID" value="MDO3720633.1"/>
    <property type="molecule type" value="Genomic_DNA"/>
</dbReference>
<feature type="transmembrane region" description="Helical" evidence="7">
    <location>
        <begin position="207"/>
        <end position="226"/>
    </location>
</feature>
<keyword evidence="5 7" id="KW-0472">Membrane</keyword>
<feature type="transmembrane region" description="Helical" evidence="7">
    <location>
        <begin position="271"/>
        <end position="288"/>
    </location>
</feature>
<evidence type="ECO:0000256" key="6">
    <source>
        <dbReference type="SAM" id="MobiDB-lite"/>
    </source>
</evidence>
<dbReference type="Gene3D" id="1.20.1250.20">
    <property type="entry name" value="MFS general substrate transporter like domains"/>
    <property type="match status" value="2"/>
</dbReference>
<feature type="transmembrane region" description="Helical" evidence="7">
    <location>
        <begin position="294"/>
        <end position="317"/>
    </location>
</feature>
<accession>A0ABT8VXB4</accession>
<feature type="compositionally biased region" description="Acidic residues" evidence="6">
    <location>
        <begin position="407"/>
        <end position="430"/>
    </location>
</feature>
<dbReference type="InterPro" id="IPR036259">
    <property type="entry name" value="MFS_trans_sf"/>
</dbReference>
<evidence type="ECO:0000256" key="4">
    <source>
        <dbReference type="ARBA" id="ARBA00022989"/>
    </source>
</evidence>
<evidence type="ECO:0000313" key="9">
    <source>
        <dbReference type="EMBL" id="MDO3720633.1"/>
    </source>
</evidence>
<feature type="transmembrane region" description="Helical" evidence="7">
    <location>
        <begin position="76"/>
        <end position="94"/>
    </location>
</feature>
<evidence type="ECO:0000313" key="10">
    <source>
        <dbReference type="Proteomes" id="UP001168640"/>
    </source>
</evidence>
<dbReference type="CDD" id="cd06174">
    <property type="entry name" value="MFS"/>
    <property type="match status" value="1"/>
</dbReference>
<feature type="domain" description="Major facilitator superfamily (MFS) profile" evidence="8">
    <location>
        <begin position="6"/>
        <end position="384"/>
    </location>
</feature>
<feature type="transmembrane region" description="Helical" evidence="7">
    <location>
        <begin position="356"/>
        <end position="375"/>
    </location>
</feature>
<dbReference type="RefSeq" id="WP_302908781.1">
    <property type="nucleotide sequence ID" value="NZ_JAUMIS010000001.1"/>
</dbReference>
<dbReference type="PANTHER" id="PTHR43124:SF3">
    <property type="entry name" value="CHLORAMPHENICOL EFFLUX PUMP RV0191"/>
    <property type="match status" value="1"/>
</dbReference>
<reference evidence="9" key="1">
    <citation type="submission" date="2023-07" db="EMBL/GenBank/DDBJ databases">
        <title>Marinobacter sp. chi1 genome sequencing and assembly.</title>
        <authorList>
            <person name="Park S."/>
        </authorList>
    </citation>
    <scope>NUCLEOTIDE SEQUENCE</scope>
    <source>
        <strain evidence="9">Chi1</strain>
    </source>
</reference>
<evidence type="ECO:0000256" key="5">
    <source>
        <dbReference type="ARBA" id="ARBA00023136"/>
    </source>
</evidence>
<keyword evidence="2" id="KW-1003">Cell membrane</keyword>
<evidence type="ECO:0000256" key="7">
    <source>
        <dbReference type="SAM" id="Phobius"/>
    </source>
</evidence>
<evidence type="ECO:0000256" key="2">
    <source>
        <dbReference type="ARBA" id="ARBA00022475"/>
    </source>
</evidence>
<name>A0ABT8VXB4_9GAMM</name>
<comment type="caution">
    <text evidence="9">The sequence shown here is derived from an EMBL/GenBank/DDBJ whole genome shotgun (WGS) entry which is preliminary data.</text>
</comment>
<organism evidence="9 10">
    <name type="scientific">Marinobacter suaedae</name>
    <dbReference type="NCBI Taxonomy" id="3057675"/>
    <lineage>
        <taxon>Bacteria</taxon>
        <taxon>Pseudomonadati</taxon>
        <taxon>Pseudomonadota</taxon>
        <taxon>Gammaproteobacteria</taxon>
        <taxon>Pseudomonadales</taxon>
        <taxon>Marinobacteraceae</taxon>
        <taxon>Marinobacter</taxon>
    </lineage>
</organism>
<proteinExistence type="predicted"/>
<feature type="transmembrane region" description="Helical" evidence="7">
    <location>
        <begin position="44"/>
        <end position="69"/>
    </location>
</feature>
<evidence type="ECO:0000256" key="3">
    <source>
        <dbReference type="ARBA" id="ARBA00022692"/>
    </source>
</evidence>
<feature type="transmembrane region" description="Helical" evidence="7">
    <location>
        <begin position="246"/>
        <end position="264"/>
    </location>
</feature>
<feature type="region of interest" description="Disordered" evidence="6">
    <location>
        <begin position="407"/>
        <end position="438"/>
    </location>
</feature>
<evidence type="ECO:0000259" key="8">
    <source>
        <dbReference type="PROSITE" id="PS50850"/>
    </source>
</evidence>
<dbReference type="InterPro" id="IPR011701">
    <property type="entry name" value="MFS"/>
</dbReference>
<feature type="transmembrane region" description="Helical" evidence="7">
    <location>
        <begin position="100"/>
        <end position="125"/>
    </location>
</feature>
<protein>
    <submittedName>
        <fullName evidence="9">MFS transporter</fullName>
    </submittedName>
</protein>
<dbReference type="InterPro" id="IPR020846">
    <property type="entry name" value="MFS_dom"/>
</dbReference>
<sequence length="438" mass="45803">MKSVSNIGFALFGAALTAISFGLARFAFGLFVPPIRNDLELTPYLIGIIGALPLISFLLASLVAPWLAIRLGARNAAVLSSGFGVAGLALISQATGAVSLGLGVFACGICTGLMMPALSAAMQVLVDRSVHGRVSSIMNAGTSVGVALAVPAVLFMAGIWRSAYLAFAALAFIGMIAAWFIIPSVSRVTPSDAAPPAPISALQWWRLLRLSLFAFAMGFISSAYWIFAPDLVVNLGELPDSETGWLWLAVGIAGLGGAVVADLADRNNPPITQALMLMMLAASLALLAATPGKIVLAAFSALVFGLAYMSLTGLYLMTGIRLLPGRLSMGPVLPFMAVSLGQASGSPLVGTLVDNLGYSSAFATFSVIGIVVALLSPLYPHYIDFGTDEPEEEETGLQAAYDYQLQDEEGEPYTYDTDDEERPGVDEEALPEPADTAR</sequence>
<dbReference type="PROSITE" id="PS50850">
    <property type="entry name" value="MFS"/>
    <property type="match status" value="1"/>
</dbReference>
<keyword evidence="10" id="KW-1185">Reference proteome</keyword>
<dbReference type="PANTHER" id="PTHR43124">
    <property type="entry name" value="PURINE EFFLUX PUMP PBUE"/>
    <property type="match status" value="1"/>
</dbReference>
<feature type="transmembrane region" description="Helical" evidence="7">
    <location>
        <begin position="137"/>
        <end position="157"/>
    </location>
</feature>